<organism evidence="5 6">
    <name type="scientific">Pilimelia columellifera subsp. columellifera</name>
    <dbReference type="NCBI Taxonomy" id="706583"/>
    <lineage>
        <taxon>Bacteria</taxon>
        <taxon>Bacillati</taxon>
        <taxon>Actinomycetota</taxon>
        <taxon>Actinomycetes</taxon>
        <taxon>Micromonosporales</taxon>
        <taxon>Micromonosporaceae</taxon>
        <taxon>Pilimelia</taxon>
    </lineage>
</organism>
<evidence type="ECO:0000313" key="5">
    <source>
        <dbReference type="EMBL" id="GAA2512327.1"/>
    </source>
</evidence>
<sequence>MLNGVANGTGPRGRVLGMFPYDCGMESGRHASGDGTSFDALRQLARHTYGADAAGYRDGRPDYPARVYEVLRSKCAVGAGSRVLEIGPGSGLVTGHLVAVGARVVAVEPDQGFAEHLGRVMPEVQLVRAPFEEADVGDGFDAVVAATSFHWLDQSTALPKLGGALRPGGWGAIWWTVFSDPYREDPLLAAANAVLGFEPGNQRRGTGFQLDTDARCEDLRRGAGLVDVSAELIPWDLPMAADQVRALFSSMMTIRQLPDDERLRVLDTMSGLVNERLGGIATRPHLTAVYIGRKAT</sequence>
<keyword evidence="6" id="KW-1185">Reference proteome</keyword>
<evidence type="ECO:0000256" key="2">
    <source>
        <dbReference type="ARBA" id="ARBA00022603"/>
    </source>
</evidence>
<accession>A0ABP6A9G7</accession>
<keyword evidence="3" id="KW-0808">Transferase</keyword>
<keyword evidence="2 5" id="KW-0489">Methyltransferase</keyword>
<name>A0ABP6A9G7_9ACTN</name>
<dbReference type="PANTHER" id="PTHR44942">
    <property type="entry name" value="METHYLTRANSF_11 DOMAIN-CONTAINING PROTEIN"/>
    <property type="match status" value="1"/>
</dbReference>
<evidence type="ECO:0000256" key="1">
    <source>
        <dbReference type="ARBA" id="ARBA00008361"/>
    </source>
</evidence>
<feature type="domain" description="Methyltransferase type 11" evidence="4">
    <location>
        <begin position="84"/>
        <end position="171"/>
    </location>
</feature>
<dbReference type="PANTHER" id="PTHR44942:SF4">
    <property type="entry name" value="METHYLTRANSFERASE TYPE 11 DOMAIN-CONTAINING PROTEIN"/>
    <property type="match status" value="1"/>
</dbReference>
<proteinExistence type="inferred from homology"/>
<dbReference type="InterPro" id="IPR020596">
    <property type="entry name" value="rRNA_Ade_Mease_Trfase_CS"/>
</dbReference>
<gene>
    <name evidence="5" type="ORF">GCM10010201_04510</name>
</gene>
<dbReference type="PROSITE" id="PS01131">
    <property type="entry name" value="RRNA_A_DIMETH"/>
    <property type="match status" value="1"/>
</dbReference>
<evidence type="ECO:0000256" key="3">
    <source>
        <dbReference type="ARBA" id="ARBA00022679"/>
    </source>
</evidence>
<dbReference type="EMBL" id="BAAARY010000001">
    <property type="protein sequence ID" value="GAA2512327.1"/>
    <property type="molecule type" value="Genomic_DNA"/>
</dbReference>
<evidence type="ECO:0000313" key="6">
    <source>
        <dbReference type="Proteomes" id="UP001499978"/>
    </source>
</evidence>
<evidence type="ECO:0000259" key="4">
    <source>
        <dbReference type="Pfam" id="PF08241"/>
    </source>
</evidence>
<dbReference type="InterPro" id="IPR029063">
    <property type="entry name" value="SAM-dependent_MTases_sf"/>
</dbReference>
<comment type="similarity">
    <text evidence="1">Belongs to the methyltransferase superfamily.</text>
</comment>
<reference evidence="6" key="1">
    <citation type="journal article" date="2019" name="Int. J. Syst. Evol. Microbiol.">
        <title>The Global Catalogue of Microorganisms (GCM) 10K type strain sequencing project: providing services to taxonomists for standard genome sequencing and annotation.</title>
        <authorList>
            <consortium name="The Broad Institute Genomics Platform"/>
            <consortium name="The Broad Institute Genome Sequencing Center for Infectious Disease"/>
            <person name="Wu L."/>
            <person name="Ma J."/>
        </authorList>
    </citation>
    <scope>NUCLEOTIDE SEQUENCE [LARGE SCALE GENOMIC DNA]</scope>
    <source>
        <strain evidence="6">JCM 3367</strain>
    </source>
</reference>
<dbReference type="CDD" id="cd02440">
    <property type="entry name" value="AdoMet_MTases"/>
    <property type="match status" value="1"/>
</dbReference>
<dbReference type="GO" id="GO:0008168">
    <property type="term" value="F:methyltransferase activity"/>
    <property type="evidence" value="ECO:0007669"/>
    <property type="project" value="UniProtKB-KW"/>
</dbReference>
<dbReference type="Pfam" id="PF08241">
    <property type="entry name" value="Methyltransf_11"/>
    <property type="match status" value="1"/>
</dbReference>
<dbReference type="Proteomes" id="UP001499978">
    <property type="component" value="Unassembled WGS sequence"/>
</dbReference>
<dbReference type="InterPro" id="IPR051052">
    <property type="entry name" value="Diverse_substrate_MTase"/>
</dbReference>
<dbReference type="GO" id="GO:0032259">
    <property type="term" value="P:methylation"/>
    <property type="evidence" value="ECO:0007669"/>
    <property type="project" value="UniProtKB-KW"/>
</dbReference>
<dbReference type="Gene3D" id="3.40.50.150">
    <property type="entry name" value="Vaccinia Virus protein VP39"/>
    <property type="match status" value="1"/>
</dbReference>
<dbReference type="InterPro" id="IPR013216">
    <property type="entry name" value="Methyltransf_11"/>
</dbReference>
<comment type="caution">
    <text evidence="5">The sequence shown here is derived from an EMBL/GenBank/DDBJ whole genome shotgun (WGS) entry which is preliminary data.</text>
</comment>
<dbReference type="SUPFAM" id="SSF53335">
    <property type="entry name" value="S-adenosyl-L-methionine-dependent methyltransferases"/>
    <property type="match status" value="1"/>
</dbReference>
<protein>
    <submittedName>
        <fullName evidence="5">Class I SAM-dependent methyltransferase</fullName>
    </submittedName>
</protein>